<dbReference type="InterPro" id="IPR011990">
    <property type="entry name" value="TPR-like_helical_dom_sf"/>
</dbReference>
<dbReference type="RefSeq" id="WP_200521561.1">
    <property type="nucleotide sequence ID" value="NZ_JAEHNZ010000001.1"/>
</dbReference>
<gene>
    <name evidence="2" type="ORF">JDW22_02495</name>
</gene>
<feature type="chain" id="PRO_5046583062" description="Tetratricopeptide repeat protein" evidence="1">
    <location>
        <begin position="24"/>
        <end position="232"/>
    </location>
</feature>
<name>A0ABS1BRG4_9NEIS</name>
<evidence type="ECO:0008006" key="4">
    <source>
        <dbReference type="Google" id="ProtNLM"/>
    </source>
</evidence>
<evidence type="ECO:0000256" key="1">
    <source>
        <dbReference type="SAM" id="SignalP"/>
    </source>
</evidence>
<sequence length="232" mass="25827">MKKRLFAALFAALGTIASPTAQAAPYPPHDIMSIVRPDHIDMPLADKVMSDLYDHAGNYPPRFDNDADRQRAQAEAAQLNRLFAGIIKVKAVTPQQPEKYINVLYRLARLNAMAHNMDMPNAAAQADRYFEEMIKLLSGKPKEKARAQGEYGAFLVGSNRIDRAMPLLQQAVKGGDGNAHLPLGMAYLMKGKQAEAVKHLQTHQKNHPQDERARVLLEAIEKGTFKVHRVNP</sequence>
<protein>
    <recommendedName>
        <fullName evidence="4">Tetratricopeptide repeat protein</fullName>
    </recommendedName>
</protein>
<dbReference type="Proteomes" id="UP000614058">
    <property type="component" value="Unassembled WGS sequence"/>
</dbReference>
<reference evidence="2 3" key="1">
    <citation type="journal article" date="2021" name="Pathogens">
        <title>Isolation and Characterization of Kingella bonacorsii sp. nov., A Novel Kingella Species Detected in a Stable Periodontitis Subject.</title>
        <authorList>
            <person name="Antezack A."/>
            <person name="Boxberger M."/>
            <person name="Rolland C."/>
            <person name="Monnet-Corti V."/>
            <person name="La Scola B."/>
        </authorList>
    </citation>
    <scope>NUCLEOTIDE SEQUENCE [LARGE SCALE GENOMIC DNA]</scope>
    <source>
        <strain evidence="2 3">Marseille-Q4569</strain>
    </source>
</reference>
<dbReference type="Gene3D" id="1.25.40.10">
    <property type="entry name" value="Tetratricopeptide repeat domain"/>
    <property type="match status" value="1"/>
</dbReference>
<dbReference type="Pfam" id="PF14559">
    <property type="entry name" value="TPR_19"/>
    <property type="match status" value="1"/>
</dbReference>
<accession>A0ABS1BRG4</accession>
<feature type="signal peptide" evidence="1">
    <location>
        <begin position="1"/>
        <end position="23"/>
    </location>
</feature>
<dbReference type="EMBL" id="JAEHNZ010000001">
    <property type="protein sequence ID" value="MBK0395485.1"/>
    <property type="molecule type" value="Genomic_DNA"/>
</dbReference>
<dbReference type="SUPFAM" id="SSF48452">
    <property type="entry name" value="TPR-like"/>
    <property type="match status" value="1"/>
</dbReference>
<proteinExistence type="predicted"/>
<organism evidence="2 3">
    <name type="scientific">Kingella bonacorsii</name>
    <dbReference type="NCBI Taxonomy" id="2796361"/>
    <lineage>
        <taxon>Bacteria</taxon>
        <taxon>Pseudomonadati</taxon>
        <taxon>Pseudomonadota</taxon>
        <taxon>Betaproteobacteria</taxon>
        <taxon>Neisseriales</taxon>
        <taxon>Neisseriaceae</taxon>
        <taxon>Kingella</taxon>
    </lineage>
</organism>
<keyword evidence="3" id="KW-1185">Reference proteome</keyword>
<evidence type="ECO:0000313" key="3">
    <source>
        <dbReference type="Proteomes" id="UP000614058"/>
    </source>
</evidence>
<keyword evidence="1" id="KW-0732">Signal</keyword>
<comment type="caution">
    <text evidence="2">The sequence shown here is derived from an EMBL/GenBank/DDBJ whole genome shotgun (WGS) entry which is preliminary data.</text>
</comment>
<evidence type="ECO:0000313" key="2">
    <source>
        <dbReference type="EMBL" id="MBK0395485.1"/>
    </source>
</evidence>